<protein>
    <submittedName>
        <fullName evidence="8">RagB/SusD family nutrient uptake outer membrane protein</fullName>
    </submittedName>
</protein>
<evidence type="ECO:0000256" key="1">
    <source>
        <dbReference type="ARBA" id="ARBA00004442"/>
    </source>
</evidence>
<dbReference type="EMBL" id="WQLA01000005">
    <property type="protein sequence ID" value="MVN92008.1"/>
    <property type="molecule type" value="Genomic_DNA"/>
</dbReference>
<dbReference type="SUPFAM" id="SSF48452">
    <property type="entry name" value="TPR-like"/>
    <property type="match status" value="1"/>
</dbReference>
<comment type="caution">
    <text evidence="8">The sequence shown here is derived from an EMBL/GenBank/DDBJ whole genome shotgun (WGS) entry which is preliminary data.</text>
</comment>
<evidence type="ECO:0000259" key="7">
    <source>
        <dbReference type="Pfam" id="PF07980"/>
    </source>
</evidence>
<name>A0A6I4IDW4_9SPHI</name>
<keyword evidence="3 6" id="KW-0732">Signal</keyword>
<keyword evidence="5" id="KW-0998">Cell outer membrane</keyword>
<feature type="chain" id="PRO_5026085255" evidence="6">
    <location>
        <begin position="26"/>
        <end position="591"/>
    </location>
</feature>
<dbReference type="PROSITE" id="PS51257">
    <property type="entry name" value="PROKAR_LIPOPROTEIN"/>
    <property type="match status" value="1"/>
</dbReference>
<dbReference type="Gene3D" id="1.25.40.390">
    <property type="match status" value="1"/>
</dbReference>
<keyword evidence="9" id="KW-1185">Reference proteome</keyword>
<evidence type="ECO:0000256" key="4">
    <source>
        <dbReference type="ARBA" id="ARBA00023136"/>
    </source>
</evidence>
<dbReference type="RefSeq" id="WP_157542337.1">
    <property type="nucleotide sequence ID" value="NZ_WQLA01000005.1"/>
</dbReference>
<evidence type="ECO:0000256" key="3">
    <source>
        <dbReference type="ARBA" id="ARBA00022729"/>
    </source>
</evidence>
<dbReference type="OrthoDB" id="1035036at2"/>
<dbReference type="Pfam" id="PF07980">
    <property type="entry name" value="SusD_RagB"/>
    <property type="match status" value="1"/>
</dbReference>
<reference evidence="8 9" key="1">
    <citation type="submission" date="2019-12" db="EMBL/GenBank/DDBJ databases">
        <title>Mucilaginibacter sp. HME9299 genome sequencing and assembly.</title>
        <authorList>
            <person name="Kang H."/>
            <person name="Kim H."/>
            <person name="Joh K."/>
        </authorList>
    </citation>
    <scope>NUCLEOTIDE SEQUENCE [LARGE SCALE GENOMIC DNA]</scope>
    <source>
        <strain evidence="8 9">HME9299</strain>
    </source>
</reference>
<sequence length="591" mass="66660">MKKHSYKFIYKILLASALVSSVSCKKLVDVEPENQVDIVNHYQTVYDANAAVIGIYGQLQGIADRYIVLNELRADLISPTINADQYLRQLHTHTVTPDNPWADPKPFYKIIMNCNDALKNFDVMLAAKKLTQADYNERYADINAVRCFLYLQLGMHWGSVPYVTDPLETVESLKDESKFPKLTFNDLLDKLIASMEPPRSLEGYSATSSTGSSSTSLNTTVDGYPTNLFFVEKRSLLGDLYLWRGRYTDASRMYRYVTETGYRNGGGGNDASFWQYKPNYSRFLVTYTQGGNENTLLDDNTNANSWRSIFGNPTQGTETSSEWIWTIPFDRNFAPVNPFIDLFSNQGGRYLLTASKLALNNWDSQLQSNNFVGDARGKMSVRTINGQPVIAKQLYYYLNNAFIPVNVLQRQGRWLLYRAATLNLHFAEAACRDNQVKVAYALTNVGVRETYNSVFPGTGTVPSDVTNIMQTQAPAPYDMDGRDGAVPYFKGPWYRQIGSRSRANLPRLDPGLYQNNQVANMEDAIINEDAAELAFEGQRWGDLLRVSLRRGSTTYLAQKVRAKLDLEGNSEAANAYNKLSTTNGVYLPFRL</sequence>
<accession>A0A6I4IDW4</accession>
<evidence type="ECO:0000256" key="6">
    <source>
        <dbReference type="SAM" id="SignalP"/>
    </source>
</evidence>
<evidence type="ECO:0000256" key="5">
    <source>
        <dbReference type="ARBA" id="ARBA00023237"/>
    </source>
</evidence>
<dbReference type="Proteomes" id="UP000434850">
    <property type="component" value="Unassembled WGS sequence"/>
</dbReference>
<proteinExistence type="inferred from homology"/>
<comment type="subcellular location">
    <subcellularLocation>
        <location evidence="1">Cell outer membrane</location>
    </subcellularLocation>
</comment>
<dbReference type="InterPro" id="IPR012944">
    <property type="entry name" value="SusD_RagB_dom"/>
</dbReference>
<feature type="domain" description="RagB/SusD" evidence="7">
    <location>
        <begin position="500"/>
        <end position="562"/>
    </location>
</feature>
<gene>
    <name evidence="8" type="ORF">GO816_12795</name>
</gene>
<evidence type="ECO:0000256" key="2">
    <source>
        <dbReference type="ARBA" id="ARBA00006275"/>
    </source>
</evidence>
<dbReference type="GO" id="GO:0009279">
    <property type="term" value="C:cell outer membrane"/>
    <property type="evidence" value="ECO:0007669"/>
    <property type="project" value="UniProtKB-SubCell"/>
</dbReference>
<organism evidence="8 9">
    <name type="scientific">Mucilaginibacter aquatilis</name>
    <dbReference type="NCBI Taxonomy" id="1517760"/>
    <lineage>
        <taxon>Bacteria</taxon>
        <taxon>Pseudomonadati</taxon>
        <taxon>Bacteroidota</taxon>
        <taxon>Sphingobacteriia</taxon>
        <taxon>Sphingobacteriales</taxon>
        <taxon>Sphingobacteriaceae</taxon>
        <taxon>Mucilaginibacter</taxon>
    </lineage>
</organism>
<evidence type="ECO:0000313" key="8">
    <source>
        <dbReference type="EMBL" id="MVN92008.1"/>
    </source>
</evidence>
<evidence type="ECO:0000313" key="9">
    <source>
        <dbReference type="Proteomes" id="UP000434850"/>
    </source>
</evidence>
<feature type="signal peptide" evidence="6">
    <location>
        <begin position="1"/>
        <end position="25"/>
    </location>
</feature>
<comment type="similarity">
    <text evidence="2">Belongs to the SusD family.</text>
</comment>
<keyword evidence="4" id="KW-0472">Membrane</keyword>
<dbReference type="AlphaFoldDB" id="A0A6I4IDW4"/>
<dbReference type="InterPro" id="IPR011990">
    <property type="entry name" value="TPR-like_helical_dom_sf"/>
</dbReference>